<dbReference type="InterPro" id="IPR007206">
    <property type="entry name" value="Protein_HGH1_C"/>
</dbReference>
<dbReference type="InterPro" id="IPR007205">
    <property type="entry name" value="Protein_HGH1_N"/>
</dbReference>
<reference evidence="5" key="1">
    <citation type="submission" date="2020-12" db="EMBL/GenBank/DDBJ databases">
        <title>Metabolic potential, ecology and presence of endohyphal bacteria is reflected in genomic diversity of Mucoromycotina.</title>
        <authorList>
            <person name="Muszewska A."/>
            <person name="Okrasinska A."/>
            <person name="Steczkiewicz K."/>
            <person name="Drgas O."/>
            <person name="Orlowska M."/>
            <person name="Perlinska-Lenart U."/>
            <person name="Aleksandrzak-Piekarczyk T."/>
            <person name="Szatraj K."/>
            <person name="Zielenkiewicz U."/>
            <person name="Pilsyk S."/>
            <person name="Malc E."/>
            <person name="Mieczkowski P."/>
            <person name="Kruszewska J.S."/>
            <person name="Biernat P."/>
            <person name="Pawlowska J."/>
        </authorList>
    </citation>
    <scope>NUCLEOTIDE SEQUENCE</scope>
    <source>
        <strain evidence="5">WA0000017839</strain>
    </source>
</reference>
<dbReference type="Pfam" id="PF04064">
    <property type="entry name" value="DUF384"/>
    <property type="match status" value="1"/>
</dbReference>
<gene>
    <name evidence="5" type="ORF">INT47_002193</name>
</gene>
<dbReference type="InterPro" id="IPR016024">
    <property type="entry name" value="ARM-type_fold"/>
</dbReference>
<sequence length="358" mass="41261">MDAQIRELIPFLHQPAVEIRAIALHHLVPYTPNGSEYRHLLLEQRQVVCKDLKQLVTEDPITAHDALRSLINLSSDPLVQQELDDVNFLKYMGRLITNAKSVLADLACMLLSNMTKYEPTCVKVIQATAEPVEGLSQSTRLLDQLVEAFHKGYKKEYNPEAEYHFLASVFSNVSSIRLGRVFMIERAAVDNLSPLTKLQIFTEDASVIRRGGVDSVIKNCCFETREHERLLDPLDINVLPFILLPLCGSEEYEIEEFEQFPEEIQMLGEDKKRETDPMLRTMLLESIILLTTTRFGRDYLRQKQVYRVIQRLHVQETDEEIKEQCVTIVDMLIRDEDAPEITEVDKEEDEDMVIEEIA</sequence>
<feature type="domain" description="Protein HGH1 N-terminal" evidence="3">
    <location>
        <begin position="96"/>
        <end position="280"/>
    </location>
</feature>
<keyword evidence="6" id="KW-1185">Reference proteome</keyword>
<evidence type="ECO:0000256" key="1">
    <source>
        <dbReference type="ARBA" id="ARBA00006712"/>
    </source>
</evidence>
<accession>A0A8H7R646</accession>
<evidence type="ECO:0000256" key="2">
    <source>
        <dbReference type="ARBA" id="ARBA00014076"/>
    </source>
</evidence>
<dbReference type="Pfam" id="PF04063">
    <property type="entry name" value="DUF383"/>
    <property type="match status" value="1"/>
</dbReference>
<dbReference type="EMBL" id="JAEPRD010000039">
    <property type="protein sequence ID" value="KAG2205099.1"/>
    <property type="molecule type" value="Genomic_DNA"/>
</dbReference>
<feature type="domain" description="Protein HGH1 C-terminal" evidence="4">
    <location>
        <begin position="286"/>
        <end position="338"/>
    </location>
</feature>
<dbReference type="Gene3D" id="1.25.10.10">
    <property type="entry name" value="Leucine-rich Repeat Variant"/>
    <property type="match status" value="1"/>
</dbReference>
<dbReference type="PANTHER" id="PTHR13387">
    <property type="entry name" value="PROTEIN HGH1 HOMOLOG"/>
    <property type="match status" value="1"/>
</dbReference>
<dbReference type="SUPFAM" id="SSF48371">
    <property type="entry name" value="ARM repeat"/>
    <property type="match status" value="1"/>
</dbReference>
<protein>
    <recommendedName>
        <fullName evidence="2">Protein HGH1 homolog</fullName>
    </recommendedName>
</protein>
<dbReference type="AlphaFoldDB" id="A0A8H7R646"/>
<dbReference type="OrthoDB" id="338814at2759"/>
<dbReference type="InterPro" id="IPR011989">
    <property type="entry name" value="ARM-like"/>
</dbReference>
<evidence type="ECO:0000259" key="4">
    <source>
        <dbReference type="Pfam" id="PF04064"/>
    </source>
</evidence>
<comment type="caution">
    <text evidence="5">The sequence shown here is derived from an EMBL/GenBank/DDBJ whole genome shotgun (WGS) entry which is preliminary data.</text>
</comment>
<evidence type="ECO:0000313" key="6">
    <source>
        <dbReference type="Proteomes" id="UP000603453"/>
    </source>
</evidence>
<dbReference type="PANTHER" id="PTHR13387:SF9">
    <property type="entry name" value="PROTEIN HGH1 HOMOLOG"/>
    <property type="match status" value="1"/>
</dbReference>
<name>A0A8H7R646_9FUNG</name>
<dbReference type="InterPro" id="IPR039717">
    <property type="entry name" value="Hgh1"/>
</dbReference>
<evidence type="ECO:0000313" key="5">
    <source>
        <dbReference type="EMBL" id="KAG2205099.1"/>
    </source>
</evidence>
<proteinExistence type="inferred from homology"/>
<dbReference type="Proteomes" id="UP000603453">
    <property type="component" value="Unassembled WGS sequence"/>
</dbReference>
<comment type="similarity">
    <text evidence="1">Belongs to the HGH1 family.</text>
</comment>
<evidence type="ECO:0000259" key="3">
    <source>
        <dbReference type="Pfam" id="PF04063"/>
    </source>
</evidence>
<organism evidence="5 6">
    <name type="scientific">Mucor saturninus</name>
    <dbReference type="NCBI Taxonomy" id="64648"/>
    <lineage>
        <taxon>Eukaryota</taxon>
        <taxon>Fungi</taxon>
        <taxon>Fungi incertae sedis</taxon>
        <taxon>Mucoromycota</taxon>
        <taxon>Mucoromycotina</taxon>
        <taxon>Mucoromycetes</taxon>
        <taxon>Mucorales</taxon>
        <taxon>Mucorineae</taxon>
        <taxon>Mucoraceae</taxon>
        <taxon>Mucor</taxon>
    </lineage>
</organism>